<name>A0A0F9EVQ9_9ZZZZ</name>
<proteinExistence type="predicted"/>
<reference evidence="1" key="1">
    <citation type="journal article" date="2015" name="Nature">
        <title>Complex archaea that bridge the gap between prokaryotes and eukaryotes.</title>
        <authorList>
            <person name="Spang A."/>
            <person name="Saw J.H."/>
            <person name="Jorgensen S.L."/>
            <person name="Zaremba-Niedzwiedzka K."/>
            <person name="Martijn J."/>
            <person name="Lind A.E."/>
            <person name="van Eijk R."/>
            <person name="Schleper C."/>
            <person name="Guy L."/>
            <person name="Ettema T.J."/>
        </authorList>
    </citation>
    <scope>NUCLEOTIDE SEQUENCE</scope>
</reference>
<dbReference type="EMBL" id="LAZR01025945">
    <property type="protein sequence ID" value="KKL70281.1"/>
    <property type="molecule type" value="Genomic_DNA"/>
</dbReference>
<evidence type="ECO:0000313" key="1">
    <source>
        <dbReference type="EMBL" id="KKL70281.1"/>
    </source>
</evidence>
<protein>
    <submittedName>
        <fullName evidence="1">Uncharacterized protein</fullName>
    </submittedName>
</protein>
<comment type="caution">
    <text evidence="1">The sequence shown here is derived from an EMBL/GenBank/DDBJ whole genome shotgun (WGS) entry which is preliminary data.</text>
</comment>
<gene>
    <name evidence="1" type="ORF">LCGC14_2106500</name>
</gene>
<organism evidence="1">
    <name type="scientific">marine sediment metagenome</name>
    <dbReference type="NCBI Taxonomy" id="412755"/>
    <lineage>
        <taxon>unclassified sequences</taxon>
        <taxon>metagenomes</taxon>
        <taxon>ecological metagenomes</taxon>
    </lineage>
</organism>
<accession>A0A0F9EVQ9</accession>
<sequence length="122" mass="13001">MLPESTVINKCKLRAIKQNAGGDVGIIDITSAFELKSPKTVNTPDGKMTISKAKHSSVGERTFSLTNPMLSKLTITESSSLVYGVRVSEPGIEVPATVESTTTSVIETIQAPRLVASRPSKK</sequence>
<dbReference type="AlphaFoldDB" id="A0A0F9EVQ9"/>